<evidence type="ECO:0000259" key="1">
    <source>
        <dbReference type="Pfam" id="PF00174"/>
    </source>
</evidence>
<dbReference type="InterPro" id="IPR000572">
    <property type="entry name" value="OxRdtase_Mopterin-bd_dom"/>
</dbReference>
<sequence>MNIMEIKRGALFASIFVALFLTFASCTEGEEIRNYEGKHLDKFDRAYDNSIRGPQKIDKDKYRLEIKGLVEEPVSLTYDEVLSLPHVKKAITLHCVEGWKEALLFEGVRFHDIFEKVRPKEGVKNVVFYAEDGYSSSLPYDFIVKKDLMLAYSINGRILDERRGFPFQVVAESKLGYKWVKWVTRIELIDTDYEGFWEKRGYSNEADVK</sequence>
<evidence type="ECO:0000313" key="2">
    <source>
        <dbReference type="EMBL" id="MBN1573383.1"/>
    </source>
</evidence>
<dbReference type="Proteomes" id="UP000809273">
    <property type="component" value="Unassembled WGS sequence"/>
</dbReference>
<proteinExistence type="predicted"/>
<dbReference type="Gene3D" id="3.90.420.10">
    <property type="entry name" value="Oxidoreductase, molybdopterin-binding domain"/>
    <property type="match status" value="1"/>
</dbReference>
<dbReference type="PANTHER" id="PTHR43032">
    <property type="entry name" value="PROTEIN-METHIONINE-SULFOXIDE REDUCTASE"/>
    <property type="match status" value="1"/>
</dbReference>
<protein>
    <submittedName>
        <fullName evidence="2">Molybdopterin-dependent oxidoreductase</fullName>
    </submittedName>
</protein>
<feature type="domain" description="Oxidoreductase molybdopterin-binding" evidence="1">
    <location>
        <begin position="56"/>
        <end position="197"/>
    </location>
</feature>
<dbReference type="PROSITE" id="PS51257">
    <property type="entry name" value="PROKAR_LIPOPROTEIN"/>
    <property type="match status" value="1"/>
</dbReference>
<reference evidence="2" key="1">
    <citation type="journal article" date="2021" name="Environ. Microbiol.">
        <title>Genomic characterization of three novel Desulfobacterota classes expand the metabolic and phylogenetic diversity of the phylum.</title>
        <authorList>
            <person name="Murphy C.L."/>
            <person name="Biggerstaff J."/>
            <person name="Eichhorn A."/>
            <person name="Ewing E."/>
            <person name="Shahan R."/>
            <person name="Soriano D."/>
            <person name="Stewart S."/>
            <person name="VanMol K."/>
            <person name="Walker R."/>
            <person name="Walters P."/>
            <person name="Elshahed M.S."/>
            <person name="Youssef N.H."/>
        </authorList>
    </citation>
    <scope>NUCLEOTIDE SEQUENCE</scope>
    <source>
        <strain evidence="2">Zod_Metabat.24</strain>
    </source>
</reference>
<evidence type="ECO:0000313" key="3">
    <source>
        <dbReference type="Proteomes" id="UP000809273"/>
    </source>
</evidence>
<reference evidence="2" key="2">
    <citation type="submission" date="2021-01" db="EMBL/GenBank/DDBJ databases">
        <authorList>
            <person name="Hahn C.R."/>
            <person name="Youssef N.H."/>
            <person name="Elshahed M."/>
        </authorList>
    </citation>
    <scope>NUCLEOTIDE SEQUENCE</scope>
    <source>
        <strain evidence="2">Zod_Metabat.24</strain>
    </source>
</reference>
<dbReference type="PANTHER" id="PTHR43032:SF2">
    <property type="entry name" value="BLL0505 PROTEIN"/>
    <property type="match status" value="1"/>
</dbReference>
<accession>A0A9D8KFC4</accession>
<comment type="caution">
    <text evidence="2">The sequence shown here is derived from an EMBL/GenBank/DDBJ whole genome shotgun (WGS) entry which is preliminary data.</text>
</comment>
<dbReference type="SUPFAM" id="SSF56524">
    <property type="entry name" value="Oxidoreductase molybdopterin-binding domain"/>
    <property type="match status" value="1"/>
</dbReference>
<dbReference type="InterPro" id="IPR036374">
    <property type="entry name" value="OxRdtase_Mopterin-bd_sf"/>
</dbReference>
<name>A0A9D8KFC4_9DELT</name>
<dbReference type="AlphaFoldDB" id="A0A9D8KFC4"/>
<dbReference type="EMBL" id="JAFGIX010000047">
    <property type="protein sequence ID" value="MBN1573383.1"/>
    <property type="molecule type" value="Genomic_DNA"/>
</dbReference>
<organism evidence="2 3">
    <name type="scientific">Candidatus Zymogenus saltonus</name>
    <dbReference type="NCBI Taxonomy" id="2844893"/>
    <lineage>
        <taxon>Bacteria</taxon>
        <taxon>Deltaproteobacteria</taxon>
        <taxon>Candidatus Zymogenia</taxon>
        <taxon>Candidatus Zymogeniales</taxon>
        <taxon>Candidatus Zymogenaceae</taxon>
        <taxon>Candidatus Zymogenus</taxon>
    </lineage>
</organism>
<gene>
    <name evidence="2" type="ORF">JW984_09340</name>
</gene>
<dbReference type="Pfam" id="PF00174">
    <property type="entry name" value="Oxidored_molyb"/>
    <property type="match status" value="1"/>
</dbReference>